<dbReference type="AlphaFoldDB" id="A0A6H5GBS0"/>
<dbReference type="EMBL" id="CADCXU010009581">
    <property type="protein sequence ID" value="CAB0000546.1"/>
    <property type="molecule type" value="Genomic_DNA"/>
</dbReference>
<reference evidence="2 3" key="1">
    <citation type="submission" date="2020-02" db="EMBL/GenBank/DDBJ databases">
        <authorList>
            <person name="Ferguson B K."/>
        </authorList>
    </citation>
    <scope>NUCLEOTIDE SEQUENCE [LARGE SCALE GENOMIC DNA]</scope>
</reference>
<feature type="compositionally biased region" description="Polar residues" evidence="1">
    <location>
        <begin position="54"/>
        <end position="72"/>
    </location>
</feature>
<feature type="region of interest" description="Disordered" evidence="1">
    <location>
        <begin position="44"/>
        <end position="72"/>
    </location>
</feature>
<feature type="region of interest" description="Disordered" evidence="1">
    <location>
        <begin position="1"/>
        <end position="30"/>
    </location>
</feature>
<feature type="compositionally biased region" description="Basic and acidic residues" evidence="1">
    <location>
        <begin position="44"/>
        <end position="53"/>
    </location>
</feature>
<feature type="non-terminal residue" evidence="2">
    <location>
        <position position="1"/>
    </location>
</feature>
<sequence>DLPYPNAERTMNVNGLGDESKKDTVQKMSEERLTRRILQVDDFRFTGRKEPSSRRSTTRQIRDQNLGQRLQE</sequence>
<proteinExistence type="predicted"/>
<accession>A0A6H5GBS0</accession>
<evidence type="ECO:0000313" key="3">
    <source>
        <dbReference type="Proteomes" id="UP000479000"/>
    </source>
</evidence>
<protein>
    <submittedName>
        <fullName evidence="2">Uncharacterized protein</fullName>
    </submittedName>
</protein>
<feature type="compositionally biased region" description="Basic and acidic residues" evidence="1">
    <location>
        <begin position="18"/>
        <end position="30"/>
    </location>
</feature>
<keyword evidence="3" id="KW-1185">Reference proteome</keyword>
<evidence type="ECO:0000256" key="1">
    <source>
        <dbReference type="SAM" id="MobiDB-lite"/>
    </source>
</evidence>
<organism evidence="2 3">
    <name type="scientific">Nesidiocoris tenuis</name>
    <dbReference type="NCBI Taxonomy" id="355587"/>
    <lineage>
        <taxon>Eukaryota</taxon>
        <taxon>Metazoa</taxon>
        <taxon>Ecdysozoa</taxon>
        <taxon>Arthropoda</taxon>
        <taxon>Hexapoda</taxon>
        <taxon>Insecta</taxon>
        <taxon>Pterygota</taxon>
        <taxon>Neoptera</taxon>
        <taxon>Paraneoptera</taxon>
        <taxon>Hemiptera</taxon>
        <taxon>Heteroptera</taxon>
        <taxon>Panheteroptera</taxon>
        <taxon>Cimicomorpha</taxon>
        <taxon>Miridae</taxon>
        <taxon>Dicyphina</taxon>
        <taxon>Nesidiocoris</taxon>
    </lineage>
</organism>
<evidence type="ECO:0000313" key="2">
    <source>
        <dbReference type="EMBL" id="CAB0000546.1"/>
    </source>
</evidence>
<gene>
    <name evidence="2" type="ORF">NTEN_LOCUS6360</name>
</gene>
<name>A0A6H5GBS0_9HEMI</name>
<dbReference type="Proteomes" id="UP000479000">
    <property type="component" value="Unassembled WGS sequence"/>
</dbReference>